<keyword evidence="4" id="KW-0444">Lipid biosynthesis</keyword>
<keyword evidence="7" id="KW-1185">Reference proteome</keyword>
<protein>
    <recommendedName>
        <fullName evidence="4">1-acyl-sn-glycerol-3-phosphate acyltransferase</fullName>
        <ecNumber evidence="4">2.3.1.51</ecNumber>
    </recommendedName>
</protein>
<dbReference type="PANTHER" id="PTHR10434:SF40">
    <property type="entry name" value="1-ACYL-SN-GLYCEROL-3-PHOSPHATE ACYLTRANSFERASE"/>
    <property type="match status" value="1"/>
</dbReference>
<gene>
    <name evidence="6" type="ORF">AMD01_05740</name>
</gene>
<dbReference type="GO" id="GO:0003841">
    <property type="term" value="F:1-acylglycerol-3-phosphate O-acyltransferase activity"/>
    <property type="evidence" value="ECO:0007669"/>
    <property type="project" value="UniProtKB-UniRule"/>
</dbReference>
<organism evidence="6 7">
    <name type="scientific">Priestia koreensis</name>
    <dbReference type="NCBI Taxonomy" id="284581"/>
    <lineage>
        <taxon>Bacteria</taxon>
        <taxon>Bacillati</taxon>
        <taxon>Bacillota</taxon>
        <taxon>Bacilli</taxon>
        <taxon>Bacillales</taxon>
        <taxon>Bacillaceae</taxon>
        <taxon>Priestia</taxon>
    </lineage>
</organism>
<evidence type="ECO:0000256" key="4">
    <source>
        <dbReference type="RuleBase" id="RU361267"/>
    </source>
</evidence>
<name>A0A0M0L9L5_9BACI</name>
<dbReference type="PANTHER" id="PTHR10434">
    <property type="entry name" value="1-ACYL-SN-GLYCEROL-3-PHOSPHATE ACYLTRANSFERASE"/>
    <property type="match status" value="1"/>
</dbReference>
<dbReference type="Pfam" id="PF01553">
    <property type="entry name" value="Acyltransferase"/>
    <property type="match status" value="1"/>
</dbReference>
<dbReference type="Proteomes" id="UP000037558">
    <property type="component" value="Unassembled WGS sequence"/>
</dbReference>
<dbReference type="OrthoDB" id="9803035at2"/>
<dbReference type="SMART" id="SM00563">
    <property type="entry name" value="PlsC"/>
    <property type="match status" value="1"/>
</dbReference>
<dbReference type="CDD" id="cd07989">
    <property type="entry name" value="LPLAT_AGPAT-like"/>
    <property type="match status" value="1"/>
</dbReference>
<dbReference type="SUPFAM" id="SSF69593">
    <property type="entry name" value="Glycerol-3-phosphate (1)-acyltransferase"/>
    <property type="match status" value="1"/>
</dbReference>
<evidence type="ECO:0000256" key="3">
    <source>
        <dbReference type="ARBA" id="ARBA00023315"/>
    </source>
</evidence>
<dbReference type="PATRIC" id="fig|284581.3.peg.4541"/>
<feature type="domain" description="Phospholipid/glycerol acyltransferase" evidence="5">
    <location>
        <begin position="34"/>
        <end position="145"/>
    </location>
</feature>
<dbReference type="RefSeq" id="WP_053400447.1">
    <property type="nucleotide sequence ID" value="NZ_JAUKEN010000001.1"/>
</dbReference>
<accession>A0A0M0L9L5</accession>
<dbReference type="EMBL" id="LILC01000007">
    <property type="protein sequence ID" value="KOO47542.1"/>
    <property type="molecule type" value="Genomic_DNA"/>
</dbReference>
<evidence type="ECO:0000313" key="6">
    <source>
        <dbReference type="EMBL" id="KOO47542.1"/>
    </source>
</evidence>
<dbReference type="GO" id="GO:0006654">
    <property type="term" value="P:phosphatidic acid biosynthetic process"/>
    <property type="evidence" value="ECO:0007669"/>
    <property type="project" value="TreeGrafter"/>
</dbReference>
<comment type="caution">
    <text evidence="6">The sequence shown here is derived from an EMBL/GenBank/DDBJ whole genome shotgun (WGS) entry which is preliminary data.</text>
</comment>
<dbReference type="InterPro" id="IPR002123">
    <property type="entry name" value="Plipid/glycerol_acylTrfase"/>
</dbReference>
<comment type="domain">
    <text evidence="4">The HXXXXD motif is essential for acyltransferase activity and may constitute the binding site for the phosphate moiety of the glycerol-3-phosphate.</text>
</comment>
<comment type="similarity">
    <text evidence="1 4">Belongs to the 1-acyl-sn-glycerol-3-phosphate acyltransferase family.</text>
</comment>
<dbReference type="NCBIfam" id="TIGR00530">
    <property type="entry name" value="AGP_acyltrn"/>
    <property type="match status" value="1"/>
</dbReference>
<sequence>MYTFAAKTVQGFLRIVGGKLTVHQKEAVPTDTPFIVVCTHKSWYDVVCLGIALHPVPIHFMAKKELFRLSVINKLLTSLHVFPVDRENPGPSAVKIPLQLLKKQKVVGIFPSGTRSAEDDSLKQGAVRIASRAGVPIVPAVYVGPHRFRDVLKRKRRTVIFGEPIPVSKDKSVEEWNEILSQTFRTLEK</sequence>
<reference evidence="7" key="1">
    <citation type="submission" date="2015-08" db="EMBL/GenBank/DDBJ databases">
        <title>Fjat-14210 dsm16467.</title>
        <authorList>
            <person name="Liu B."/>
            <person name="Wang J."/>
            <person name="Zhu Y."/>
            <person name="Liu G."/>
            <person name="Chen Q."/>
            <person name="Chen Z."/>
            <person name="Lan J."/>
            <person name="Che J."/>
            <person name="Ge C."/>
            <person name="Shi H."/>
            <person name="Pan Z."/>
            <person name="Liu X."/>
        </authorList>
    </citation>
    <scope>NUCLEOTIDE SEQUENCE [LARGE SCALE GENOMIC DNA]</scope>
    <source>
        <strain evidence="7">DSM 16467</strain>
    </source>
</reference>
<evidence type="ECO:0000256" key="2">
    <source>
        <dbReference type="ARBA" id="ARBA00022679"/>
    </source>
</evidence>
<dbReference type="InterPro" id="IPR004552">
    <property type="entry name" value="AGP_acyltrans"/>
</dbReference>
<dbReference type="AlphaFoldDB" id="A0A0M0L9L5"/>
<evidence type="ECO:0000259" key="5">
    <source>
        <dbReference type="SMART" id="SM00563"/>
    </source>
</evidence>
<dbReference type="EC" id="2.3.1.51" evidence="4"/>
<proteinExistence type="inferred from homology"/>
<keyword evidence="3 4" id="KW-0012">Acyltransferase</keyword>
<comment type="catalytic activity">
    <reaction evidence="4">
        <text>a 1-acyl-sn-glycero-3-phosphate + an acyl-CoA = a 1,2-diacyl-sn-glycero-3-phosphate + CoA</text>
        <dbReference type="Rhea" id="RHEA:19709"/>
        <dbReference type="ChEBI" id="CHEBI:57287"/>
        <dbReference type="ChEBI" id="CHEBI:57970"/>
        <dbReference type="ChEBI" id="CHEBI:58342"/>
        <dbReference type="ChEBI" id="CHEBI:58608"/>
        <dbReference type="EC" id="2.3.1.51"/>
    </reaction>
</comment>
<dbReference type="STRING" id="284581.AMD01_05740"/>
<evidence type="ECO:0000313" key="7">
    <source>
        <dbReference type="Proteomes" id="UP000037558"/>
    </source>
</evidence>
<evidence type="ECO:0000256" key="1">
    <source>
        <dbReference type="ARBA" id="ARBA00008655"/>
    </source>
</evidence>
<keyword evidence="2 4" id="KW-0808">Transferase</keyword>
<keyword evidence="4" id="KW-0594">Phospholipid biosynthesis</keyword>
<keyword evidence="4" id="KW-1208">Phospholipid metabolism</keyword>
<keyword evidence="4" id="KW-0443">Lipid metabolism</keyword>
<dbReference type="GO" id="GO:0016020">
    <property type="term" value="C:membrane"/>
    <property type="evidence" value="ECO:0007669"/>
    <property type="project" value="InterPro"/>
</dbReference>